<keyword evidence="2" id="KW-1133">Transmembrane helix</keyword>
<evidence type="ECO:0000256" key="1">
    <source>
        <dbReference type="SAM" id="MobiDB-lite"/>
    </source>
</evidence>
<dbReference type="WBParaSite" id="PgR101_g008_t01">
    <property type="protein sequence ID" value="PgR101_g008_t01"/>
    <property type="gene ID" value="PgR101_g008"/>
</dbReference>
<reference evidence="4" key="1">
    <citation type="submission" date="2022-11" db="UniProtKB">
        <authorList>
            <consortium name="WormBaseParasite"/>
        </authorList>
    </citation>
    <scope>IDENTIFICATION</scope>
</reference>
<sequence>MRTVCGTRIDSCKEGTMSVSALSETCSDIPRQDDSRFSCYSRRTALGSLPSIKTTGSQSLSWTCEFDSTSRATHRAQELFIEACGALYNDILDAADLDQEVSEEVFQQRQMEIASQGAQLSEAVPQLSNMISHKLSTVNRAMEQLKIRRRSPAEGCTKEDRELSALSQLRKWIHMTNEKLGKIEANFSKKAVARKKLDRLAADQQVLQLQIETEGQTLVQNVERSVNRRVEGCVGEASTNWDSRRQRHLKALTQRWHDLWLRSLSVQYRIEKEIEGFYQSEQDWESDPELGEPLTKRRRTIEGTITEASSDDPLRSEEDTIPFAEDEYERIVEGMLHAQSGSTVEAAPSEKEDTEPQPDIGYSSGENSFHEALNEIADVTTEMNASDCERRMRIESSPVKSFYRTVPLDDTGATDTETPRICITKWPTKFTNDVLTDSLIVNTEDEHDIVTGNDIKEILSMLDDEENGNLQSEQFQEQMDVLKQGTRWCEFKSGRRHSFKPPSHDNLLAINGKNSCDASSEESDDAPAGVPNLSVSMSESQFNSLKRRYRGRSTTHEQITNYSGLRNSSVGAISKDMETSMFSNSSQPQSDVMCMSEVMTQSFTLTPTVSGIRNRRIIRRKLRARRLPRSMSDGEQLGTWMNASTYSAPPAAAAYQSTPLRDSDATTAPEHSDAPPYEWDDYNPPAKVEDGWGIEERQDASLLTLEDDFQMHLGEDVRSLIAESRASLRSAESIINRQPSPQSLEDLRTLAKANSERLTATVVANPRIRIECLNDIDDVSKGWNTVLSTIDSLASPLSCETTSIEQEQHDNKEPVSCLESPLSAILSKIEKFASSLKLIQDDDNSSTSSICSLSPIRSFDDVVNALKIFTEIHDRLVEEREELKCILDSASFSGDLSDLIDDFKRLSMGYEDAIGRVEHFMSQIEKIRENWSDWAETQGNLQSVMSGIEKELAELRKGGNNSKQICSELEMCQERMNRLETVCNYLTSNLSVFHDSSSTSPPFDFTSELAIYSNALEQLKARFEQTLRSSSMSDKSTWVDVRKRHLVQTSDSSTNTFEEGRLRGILFGNWAVQALVVLTVMAVFTAWLVSTDNRIVSSWRGSIGPRLDYVDGPPPM</sequence>
<evidence type="ECO:0000313" key="4">
    <source>
        <dbReference type="WBParaSite" id="PgR101_g008_t01"/>
    </source>
</evidence>
<feature type="region of interest" description="Disordered" evidence="1">
    <location>
        <begin position="654"/>
        <end position="684"/>
    </location>
</feature>
<evidence type="ECO:0000256" key="2">
    <source>
        <dbReference type="SAM" id="Phobius"/>
    </source>
</evidence>
<feature type="region of interest" description="Disordered" evidence="1">
    <location>
        <begin position="283"/>
        <end position="317"/>
    </location>
</feature>
<protein>
    <submittedName>
        <fullName evidence="4">KASH domain-containing protein</fullName>
    </submittedName>
</protein>
<evidence type="ECO:0000313" key="3">
    <source>
        <dbReference type="Proteomes" id="UP000887569"/>
    </source>
</evidence>
<keyword evidence="2" id="KW-0472">Membrane</keyword>
<feature type="region of interest" description="Disordered" evidence="1">
    <location>
        <begin position="512"/>
        <end position="534"/>
    </location>
</feature>
<feature type="transmembrane region" description="Helical" evidence="2">
    <location>
        <begin position="1070"/>
        <end position="1090"/>
    </location>
</feature>
<keyword evidence="2" id="KW-0812">Transmembrane</keyword>
<organism evidence="3 4">
    <name type="scientific">Parascaris univalens</name>
    <name type="common">Nematode worm</name>
    <dbReference type="NCBI Taxonomy" id="6257"/>
    <lineage>
        <taxon>Eukaryota</taxon>
        <taxon>Metazoa</taxon>
        <taxon>Ecdysozoa</taxon>
        <taxon>Nematoda</taxon>
        <taxon>Chromadorea</taxon>
        <taxon>Rhabditida</taxon>
        <taxon>Spirurina</taxon>
        <taxon>Ascaridomorpha</taxon>
        <taxon>Ascaridoidea</taxon>
        <taxon>Ascarididae</taxon>
        <taxon>Parascaris</taxon>
    </lineage>
</organism>
<accession>A0A915C9G7</accession>
<name>A0A915C9G7_PARUN</name>
<dbReference type="AlphaFoldDB" id="A0A915C9G7"/>
<proteinExistence type="predicted"/>
<dbReference type="Proteomes" id="UP000887569">
    <property type="component" value="Unplaced"/>
</dbReference>
<keyword evidence="3" id="KW-1185">Reference proteome</keyword>